<dbReference type="OrthoDB" id="3260408at2759"/>
<dbReference type="Proteomes" id="UP000323386">
    <property type="component" value="Unassembled WGS sequence"/>
</dbReference>
<evidence type="ECO:0000313" key="1">
    <source>
        <dbReference type="EMBL" id="SPO36363.1"/>
    </source>
</evidence>
<keyword evidence="2" id="KW-1185">Reference proteome</keyword>
<name>A0A5C3EVR7_9BASI</name>
<dbReference type="EMBL" id="OOIP01000004">
    <property type="protein sequence ID" value="SPO36363.1"/>
    <property type="molecule type" value="Genomic_DNA"/>
</dbReference>
<gene>
    <name evidence="1" type="ORF">PSFLO_01834</name>
</gene>
<proteinExistence type="predicted"/>
<organism evidence="1 2">
    <name type="scientific">Pseudozyma flocculosa</name>
    <dbReference type="NCBI Taxonomy" id="84751"/>
    <lineage>
        <taxon>Eukaryota</taxon>
        <taxon>Fungi</taxon>
        <taxon>Dikarya</taxon>
        <taxon>Basidiomycota</taxon>
        <taxon>Ustilaginomycotina</taxon>
        <taxon>Ustilaginomycetes</taxon>
        <taxon>Ustilaginales</taxon>
        <taxon>Ustilaginaceae</taxon>
        <taxon>Pseudozyma</taxon>
    </lineage>
</organism>
<dbReference type="AlphaFoldDB" id="A0A5C3EVR7"/>
<evidence type="ECO:0000313" key="2">
    <source>
        <dbReference type="Proteomes" id="UP000323386"/>
    </source>
</evidence>
<accession>A0A5C3EVR7</accession>
<reference evidence="1 2" key="1">
    <citation type="submission" date="2018-03" db="EMBL/GenBank/DDBJ databases">
        <authorList>
            <person name="Guldener U."/>
        </authorList>
    </citation>
    <scope>NUCLEOTIDE SEQUENCE [LARGE SCALE GENOMIC DNA]</scope>
    <source>
        <strain evidence="1 2">DAOM196992</strain>
    </source>
</reference>
<protein>
    <submittedName>
        <fullName evidence="1">Uncharacterized protein</fullName>
    </submittedName>
</protein>
<sequence>MARRSTPATASARRNVAIPPIKFAQEDPQRRTTKKGGFWSSLSSFSLRVALFYTMHQQLAPVISPYAHKVQVAAEPYTKPAFDAVSPYAQRAWKVSRPYYRSAQRRGRLIYKKHIDPARKRAIKRAKAEADPYLRQVYAQYDRHVQPQVDSFQRHVRPYQDIYQRDVAPHVVLAYRYGVQSSHALYAFYVDAVHPHIVKALQLLHRFLVLHVDPALRRFLSIYVRPQVAKLVARLYEQKAHWIGSDAIKAAQAESSRLGRDADAQTKAAINAAEEAALKAQQDPSLMDKIRQAKDAVFAGDDGQDRVETAKLDAELDAEGARVEQQLEAWETEMGALIRREYALAVSRLIDLRNRAMADLPDRFGTTSETFVEDEVALVLSRIERGLRKLAKVEPAAARPAKGRALISQQLAKLDQSAEDTKRRIAAFHEDLLSQERQVVETSFQEIVRFADAAKKTYDGIMADCKFAATMDEWEGWDKGVRKRASLYLEDLGEVQRGERRVNADSGARDLDSEAPRLAPEIAALRKHAERLFSAARREVEKFGETGLSQLEGNGIIAKISDVADAVADQATNISLEAASGMLAAVALAREKLGLREPAATDGYFARARAYAQNTITSAKQAASDVTTSQAEAVDAVGKGAGSILGQVRSAGDKVASAAATSASSYANDVSGAVHHATRSAASVVGASFTPDSLADSAQGLRDSAASLASSIGDAAAAPAALHQATRSLGEVFGIEPTPEAPAEHVESVASRASSVASSIASAASNAVVDAQSFVVQAQPQETAASVLGAAASGASAVYVDLASAAGIPTRATAATDRLSSAATKVKSGVSAASASVSSLAHDASKVGVIAAGGTPRPDTLNEGADQIIALARDEVASGLNAAADAAAPIVSPISAKVVDSSSRFVDPAVETLKSAVHHATRSLQSAARATPSPEGAAERIEHAGKKVEEAFQDAMSRVRDEL</sequence>